<evidence type="ECO:0000259" key="5">
    <source>
        <dbReference type="PROSITE" id="PS50984"/>
    </source>
</evidence>
<dbReference type="HAMAP" id="MF_01082">
    <property type="entry name" value="TruD"/>
    <property type="match status" value="1"/>
</dbReference>
<dbReference type="InterPro" id="IPR001656">
    <property type="entry name" value="PsdUridine_synth_TruD"/>
</dbReference>
<dbReference type="GO" id="GO:0160150">
    <property type="term" value="F:tRNA pseudouridine(13) synthase activity"/>
    <property type="evidence" value="ECO:0007669"/>
    <property type="project" value="UniProtKB-EC"/>
</dbReference>
<dbReference type="Gene3D" id="3.30.2350.20">
    <property type="entry name" value="TruD, catalytic domain"/>
    <property type="match status" value="1"/>
</dbReference>
<sequence>MTEASGVRGSLKQKINDFKVEEIPLRSLRKKQSQSESGYPGKVSEETPKNYVILFIRARNWDTNSLINELSNQLGISRKRISFAGTKDKRAITYQYISIKDLKVNKLDSVEINGIEICDSFYNESKINRGDLKGNKFEITIRDPISFENVSEICGQINEKGVINYFGYQRFGKVRPITHKVGKKLVNKDFEEAVKIYLTKSYSDENPEIAEARKKLENNWRDMNYDKALKEFPNYLHFERTLLHHLKNNPKDYIGALKKLPNNLQKLFIHAYQSYLFNEIINKRIERGIPLDEVQMGDVVLFEDPEQRTINRRVTERVKERNFDKLNEMVKKNKAYITAPLIGTRNKLATGSMGAIEKDIIEKEDLYREKFKFEEIPYLSSKGLRREILTYPRIKTQKIDQNNQEKLKLKFKLPKGCYATSVTREFRKAEEI</sequence>
<dbReference type="Pfam" id="PF01142">
    <property type="entry name" value="TruD"/>
    <property type="match status" value="1"/>
</dbReference>
<comment type="caution">
    <text evidence="6">The sequence shown here is derived from an EMBL/GenBank/DDBJ whole genome shotgun (WGS) entry which is preliminary data.</text>
</comment>
<reference evidence="6" key="1">
    <citation type="submission" date="2016-12" db="EMBL/GenBank/DDBJ databases">
        <title>Discovery of methanogenic haloarchaea.</title>
        <authorList>
            <person name="Sorokin D.Y."/>
            <person name="Makarova K.S."/>
            <person name="Abbas B."/>
            <person name="Ferrer M."/>
            <person name="Golyshin P.N."/>
        </authorList>
    </citation>
    <scope>NUCLEOTIDE SEQUENCE [LARGE SCALE GENOMIC DNA]</scope>
    <source>
        <strain evidence="6">HMET1</strain>
    </source>
</reference>
<dbReference type="InterPro" id="IPR011760">
    <property type="entry name" value="PsdUridine_synth_TruD_insert"/>
</dbReference>
<evidence type="ECO:0000256" key="4">
    <source>
        <dbReference type="HAMAP-Rule" id="MF_01082"/>
    </source>
</evidence>
<evidence type="ECO:0000256" key="1">
    <source>
        <dbReference type="ARBA" id="ARBA00007953"/>
    </source>
</evidence>
<comment type="catalytic activity">
    <reaction evidence="4">
        <text>uridine(13) in tRNA = pseudouridine(13) in tRNA</text>
        <dbReference type="Rhea" id="RHEA:42540"/>
        <dbReference type="Rhea" id="RHEA-COMP:10105"/>
        <dbReference type="Rhea" id="RHEA-COMP:10106"/>
        <dbReference type="ChEBI" id="CHEBI:65314"/>
        <dbReference type="ChEBI" id="CHEBI:65315"/>
        <dbReference type="EC" id="5.4.99.27"/>
    </reaction>
</comment>
<feature type="domain" description="TRUD" evidence="5">
    <location>
        <begin position="161"/>
        <end position="390"/>
    </location>
</feature>
<dbReference type="Gene3D" id="3.30.70.3160">
    <property type="match status" value="1"/>
</dbReference>
<dbReference type="InParanoid" id="A0A1Q6DXP4"/>
<dbReference type="NCBIfam" id="TIGR00094">
    <property type="entry name" value="tRNA_TruD_broad"/>
    <property type="match status" value="1"/>
</dbReference>
<keyword evidence="2 4" id="KW-0819">tRNA processing</keyword>
<accession>A0A1Q6DXP4</accession>
<dbReference type="PANTHER" id="PTHR13326:SF21">
    <property type="entry name" value="PSEUDOURIDYLATE SYNTHASE PUS7L"/>
    <property type="match status" value="1"/>
</dbReference>
<comment type="function">
    <text evidence="4">Could be responsible for synthesis of pseudouridine from uracil-13 in transfer RNAs.</text>
</comment>
<dbReference type="PROSITE" id="PS01268">
    <property type="entry name" value="UPF0024"/>
    <property type="match status" value="1"/>
</dbReference>
<organism evidence="6 7">
    <name type="scientific">Methanohalarchaeum thermophilum</name>
    <dbReference type="NCBI Taxonomy" id="1903181"/>
    <lineage>
        <taxon>Archaea</taxon>
        <taxon>Methanobacteriati</taxon>
        <taxon>Methanobacteriota</taxon>
        <taxon>Methanonatronarchaeia</taxon>
        <taxon>Methanonatronarchaeales</taxon>
        <taxon>Methanonatronarchaeaceae</taxon>
        <taxon>Candidatus Methanohalarchaeum</taxon>
    </lineage>
</organism>
<dbReference type="PROSITE" id="PS50984">
    <property type="entry name" value="TRUD"/>
    <property type="match status" value="1"/>
</dbReference>
<gene>
    <name evidence="4" type="primary">truD</name>
    <name evidence="6" type="ORF">BTN85_1643</name>
</gene>
<dbReference type="InterPro" id="IPR020103">
    <property type="entry name" value="PsdUridine_synth_cat_dom_sf"/>
</dbReference>
<dbReference type="Proteomes" id="UP000185744">
    <property type="component" value="Unassembled WGS sequence"/>
</dbReference>
<dbReference type="AlphaFoldDB" id="A0A1Q6DXP4"/>
<dbReference type="PANTHER" id="PTHR13326">
    <property type="entry name" value="TRNA PSEUDOURIDINE SYNTHASE D"/>
    <property type="match status" value="1"/>
</dbReference>
<dbReference type="InterPro" id="IPR020119">
    <property type="entry name" value="PsdUridine_synth_TruD_CS"/>
</dbReference>
<keyword evidence="3 4" id="KW-0413">Isomerase</keyword>
<evidence type="ECO:0000256" key="2">
    <source>
        <dbReference type="ARBA" id="ARBA00022694"/>
    </source>
</evidence>
<feature type="active site" description="Nucleophile" evidence="4">
    <location>
        <position position="88"/>
    </location>
</feature>
<dbReference type="GO" id="GO:0003723">
    <property type="term" value="F:RNA binding"/>
    <property type="evidence" value="ECO:0007669"/>
    <property type="project" value="InterPro"/>
</dbReference>
<dbReference type="GO" id="GO:0031119">
    <property type="term" value="P:tRNA pseudouridine synthesis"/>
    <property type="evidence" value="ECO:0007669"/>
    <property type="project" value="UniProtKB-UniRule"/>
</dbReference>
<evidence type="ECO:0000313" key="7">
    <source>
        <dbReference type="Proteomes" id="UP000185744"/>
    </source>
</evidence>
<dbReference type="Gene3D" id="1.10.1510.30">
    <property type="match status" value="1"/>
</dbReference>
<evidence type="ECO:0000313" key="6">
    <source>
        <dbReference type="EMBL" id="OKY79136.1"/>
    </source>
</evidence>
<dbReference type="FunFam" id="3.30.70.3160:FF:000001">
    <property type="entry name" value="Probable tRNA pseudouridine synthase D"/>
    <property type="match status" value="1"/>
</dbReference>
<dbReference type="InterPro" id="IPR042214">
    <property type="entry name" value="TruD_catalytic"/>
</dbReference>
<dbReference type="EMBL" id="MSDW01000001">
    <property type="protein sequence ID" value="OKY79136.1"/>
    <property type="molecule type" value="Genomic_DNA"/>
</dbReference>
<proteinExistence type="inferred from homology"/>
<dbReference type="SUPFAM" id="SSF55120">
    <property type="entry name" value="Pseudouridine synthase"/>
    <property type="match status" value="1"/>
</dbReference>
<name>A0A1Q6DXP4_METT1</name>
<keyword evidence="7" id="KW-1185">Reference proteome</keyword>
<protein>
    <recommendedName>
        <fullName evidence="4">Probable tRNA pseudouridine synthase D</fullName>
        <ecNumber evidence="4">5.4.99.27</ecNumber>
    </recommendedName>
    <alternativeName>
        <fullName evidence="4">tRNA pseudouridine(13) synthase</fullName>
    </alternativeName>
    <alternativeName>
        <fullName evidence="4">tRNA pseudouridylate synthase D</fullName>
    </alternativeName>
    <alternativeName>
        <fullName evidence="4">tRNA-uridine isomerase D</fullName>
    </alternativeName>
</protein>
<dbReference type="STRING" id="1903181.BTN85_1643"/>
<dbReference type="PIRSF" id="PIRSF037016">
    <property type="entry name" value="Pseudouridin_synth_euk_prd"/>
    <property type="match status" value="1"/>
</dbReference>
<dbReference type="FunCoup" id="A0A1Q6DXP4">
    <property type="interactions" value="71"/>
</dbReference>
<comment type="similarity">
    <text evidence="1 4">Belongs to the pseudouridine synthase TruD family.</text>
</comment>
<evidence type="ECO:0000256" key="3">
    <source>
        <dbReference type="ARBA" id="ARBA00023235"/>
    </source>
</evidence>
<dbReference type="EC" id="5.4.99.27" evidence="4"/>